<evidence type="ECO:0000256" key="1">
    <source>
        <dbReference type="ARBA" id="ARBA00022490"/>
    </source>
</evidence>
<feature type="compositionally biased region" description="Polar residues" evidence="6">
    <location>
        <begin position="16"/>
        <end position="25"/>
    </location>
</feature>
<dbReference type="GO" id="GO:0019172">
    <property type="term" value="F:glyoxalase III activity"/>
    <property type="evidence" value="ECO:0007669"/>
    <property type="project" value="TreeGrafter"/>
</dbReference>
<dbReference type="GO" id="GO:0006281">
    <property type="term" value="P:DNA repair"/>
    <property type="evidence" value="ECO:0007669"/>
    <property type="project" value="UniProtKB-KW"/>
</dbReference>
<reference evidence="8 9" key="1">
    <citation type="submission" date="2018-11" db="EMBL/GenBank/DDBJ databases">
        <title>Draft genome of Simplicispira Flexivirga sp. BO-16.</title>
        <authorList>
            <person name="Im W.T."/>
        </authorList>
    </citation>
    <scope>NUCLEOTIDE SEQUENCE [LARGE SCALE GENOMIC DNA]</scope>
    <source>
        <strain evidence="8 9">BO-16</strain>
    </source>
</reference>
<dbReference type="Proteomes" id="UP000271678">
    <property type="component" value="Unassembled WGS sequence"/>
</dbReference>
<dbReference type="OrthoDB" id="9792284at2"/>
<dbReference type="PIRSF" id="PIRSF037798">
    <property type="entry name" value="Chaperone_HchA"/>
    <property type="match status" value="1"/>
</dbReference>
<keyword evidence="1" id="KW-0963">Cytoplasm</keyword>
<dbReference type="InterPro" id="IPR017283">
    <property type="entry name" value="HchA"/>
</dbReference>
<dbReference type="PANTHER" id="PTHR48094:SF20">
    <property type="entry name" value="PROTEIN_NUCLEIC ACID DEGLYCASE 1"/>
    <property type="match status" value="1"/>
</dbReference>
<dbReference type="InterPro" id="IPR002818">
    <property type="entry name" value="DJ-1/PfpI"/>
</dbReference>
<evidence type="ECO:0000256" key="4">
    <source>
        <dbReference type="ARBA" id="ARBA00023016"/>
    </source>
</evidence>
<dbReference type="Gene3D" id="3.40.50.880">
    <property type="match status" value="1"/>
</dbReference>
<evidence type="ECO:0000256" key="3">
    <source>
        <dbReference type="ARBA" id="ARBA00022801"/>
    </source>
</evidence>
<protein>
    <submittedName>
        <fullName evidence="8">Protein deglycase HchA</fullName>
    </submittedName>
</protein>
<evidence type="ECO:0000313" key="8">
    <source>
        <dbReference type="EMBL" id="RNI25141.1"/>
    </source>
</evidence>
<evidence type="ECO:0000256" key="2">
    <source>
        <dbReference type="ARBA" id="ARBA00022763"/>
    </source>
</evidence>
<keyword evidence="2" id="KW-0227">DNA damage</keyword>
<keyword evidence="9" id="KW-1185">Reference proteome</keyword>
<sequence>MWCLPHPIIKPLSGRSDMSTENRNPTPDAAEKGAFFPSPYSLSQYTSDETNFDGLAIETGEYSGSGRVLVIATEERYMLMQNDTMFSTGNHPVETLLPLHHVIGAGFKVTIATRTGAPAKFEWWAFPREDYAVNATWEELREQFRSPASLADVVAGQLGPGSDYLGVFIPGGHGAMLKLNDSPEVASVIDWAQENDKLVITLCHGPAALLASSSSDGASPFTGYRVCAFPDSLDQGANVDIGYLPGQMPWALGEALTKAGLELANDDMTGATARDRNLLSGDSPLAANDLGKMAARALIEQATNEDTSDA</sequence>
<dbReference type="GO" id="GO:0005737">
    <property type="term" value="C:cytoplasm"/>
    <property type="evidence" value="ECO:0007669"/>
    <property type="project" value="TreeGrafter"/>
</dbReference>
<dbReference type="GO" id="GO:0019243">
    <property type="term" value="P:methylglyoxal catabolic process to D-lactate via S-lactoyl-glutathione"/>
    <property type="evidence" value="ECO:0007669"/>
    <property type="project" value="TreeGrafter"/>
</dbReference>
<accession>A0A3M9MHX7</accession>
<dbReference type="PANTHER" id="PTHR48094">
    <property type="entry name" value="PROTEIN/NUCLEIC ACID DEGLYCASE DJ-1-RELATED"/>
    <property type="match status" value="1"/>
</dbReference>
<dbReference type="InterPro" id="IPR050325">
    <property type="entry name" value="Prot/Nucl_acid_deglycase"/>
</dbReference>
<evidence type="ECO:0000256" key="5">
    <source>
        <dbReference type="ARBA" id="ARBA00023204"/>
    </source>
</evidence>
<name>A0A3M9MHX7_9MICO</name>
<proteinExistence type="predicted"/>
<dbReference type="GO" id="GO:0036524">
    <property type="term" value="F:protein deglycase activity"/>
    <property type="evidence" value="ECO:0007669"/>
    <property type="project" value="InterPro"/>
</dbReference>
<dbReference type="NCBIfam" id="NF003168">
    <property type="entry name" value="PRK04155.1"/>
    <property type="match status" value="1"/>
</dbReference>
<dbReference type="SUPFAM" id="SSF52317">
    <property type="entry name" value="Class I glutamine amidotransferase-like"/>
    <property type="match status" value="1"/>
</dbReference>
<keyword evidence="4" id="KW-0346">Stress response</keyword>
<organism evidence="8 9">
    <name type="scientific">Flexivirga caeni</name>
    <dbReference type="NCBI Taxonomy" id="2294115"/>
    <lineage>
        <taxon>Bacteria</taxon>
        <taxon>Bacillati</taxon>
        <taxon>Actinomycetota</taxon>
        <taxon>Actinomycetes</taxon>
        <taxon>Micrococcales</taxon>
        <taxon>Dermacoccaceae</taxon>
        <taxon>Flexivirga</taxon>
    </lineage>
</organism>
<feature type="region of interest" description="Disordered" evidence="6">
    <location>
        <begin position="13"/>
        <end position="37"/>
    </location>
</feature>
<evidence type="ECO:0000256" key="6">
    <source>
        <dbReference type="SAM" id="MobiDB-lite"/>
    </source>
</evidence>
<evidence type="ECO:0000313" key="9">
    <source>
        <dbReference type="Proteomes" id="UP000271678"/>
    </source>
</evidence>
<keyword evidence="5" id="KW-0234">DNA repair</keyword>
<dbReference type="AlphaFoldDB" id="A0A3M9MHX7"/>
<dbReference type="EMBL" id="RJJQ01000001">
    <property type="protein sequence ID" value="RNI25141.1"/>
    <property type="molecule type" value="Genomic_DNA"/>
</dbReference>
<gene>
    <name evidence="8" type="primary">hchA</name>
    <name evidence="8" type="ORF">EFY87_00355</name>
</gene>
<dbReference type="InterPro" id="IPR029062">
    <property type="entry name" value="Class_I_gatase-like"/>
</dbReference>
<dbReference type="Pfam" id="PF01965">
    <property type="entry name" value="DJ-1_PfpI"/>
    <property type="match status" value="1"/>
</dbReference>
<feature type="domain" description="DJ-1/PfpI" evidence="7">
    <location>
        <begin position="93"/>
        <end position="217"/>
    </location>
</feature>
<comment type="caution">
    <text evidence="8">The sequence shown here is derived from an EMBL/GenBank/DDBJ whole genome shotgun (WGS) entry which is preliminary data.</text>
</comment>
<evidence type="ECO:0000259" key="7">
    <source>
        <dbReference type="Pfam" id="PF01965"/>
    </source>
</evidence>
<keyword evidence="3" id="KW-0378">Hydrolase</keyword>